<gene>
    <name evidence="8" type="ORF">A3770_02p19070</name>
</gene>
<sequence length="430" mass="47106">MERSRAGGPSKVVRAESREGAGRSGTSGGGFARSRAGGPSKVVRAESREGAGIPLLSSYKPEEYEEVLGAKIRGIEGTFGDLLDRDGCEVTREVSPKAYFRLRCRFGVSCDGDGVDGLSLTHTLYNRGGPRVSVSSYPVASKQINALMPKVADALGRGSPVLRTNLTGIHYLTTLAEKDVVVTLVYDKPLEDAEQWQREAKRLGDSLSVSLIGRSKGVKLVCGKDYVVESMRINDSVLSWKQVEGSFSNPNGEICKRTIEHICGLASQIARDDGGVRRDLLDLYCGNGNYTVPLSPHFSRILSVELNKSLVSAARENMRTNSVANVQLCQSCCMKFSQNVRAKRGGDFQAYSGFDFSTILVDPPRAGLDPNTLHVANAFDHIIYISCNAETLKACLEQLTNTHELRSFKVFDHFPYTEWSECVVHLRRRG</sequence>
<evidence type="ECO:0000313" key="9">
    <source>
        <dbReference type="Proteomes" id="UP000316726"/>
    </source>
</evidence>
<dbReference type="OrthoDB" id="10250660at2759"/>
<feature type="binding site" evidence="5">
    <location>
        <position position="362"/>
    </location>
    <ligand>
        <name>S-adenosyl-L-methionine</name>
        <dbReference type="ChEBI" id="CHEBI:59789"/>
    </ligand>
</feature>
<evidence type="ECO:0000256" key="6">
    <source>
        <dbReference type="PROSITE-ProRule" id="PRU10015"/>
    </source>
</evidence>
<comment type="caution">
    <text evidence="5">Lacks conserved residue(s) required for the propagation of feature annotation.</text>
</comment>
<comment type="similarity">
    <text evidence="5">Belongs to the class I-like SAM-binding methyltransferase superfamily. RNA M5U methyltransferase family.</text>
</comment>
<dbReference type="CDD" id="cd02440">
    <property type="entry name" value="AdoMet_MTases"/>
    <property type="match status" value="1"/>
</dbReference>
<proteinExistence type="inferred from homology"/>
<evidence type="ECO:0000256" key="2">
    <source>
        <dbReference type="ARBA" id="ARBA00022679"/>
    </source>
</evidence>
<dbReference type="Pfam" id="PF05958">
    <property type="entry name" value="tRNA_U5-meth_tr"/>
    <property type="match status" value="1"/>
</dbReference>
<dbReference type="GO" id="GO:0030697">
    <property type="term" value="F:tRNA (uracil(54)-C5)-methyltransferase activity, S-adenosyl methionine-dependent"/>
    <property type="evidence" value="ECO:0007669"/>
    <property type="project" value="InterPro"/>
</dbReference>
<dbReference type="PANTHER" id="PTHR47790:SF2">
    <property type="entry name" value="TRNA_TMRNA (URACIL-C(5))-METHYLTRANSFERASE"/>
    <property type="match status" value="1"/>
</dbReference>
<organism evidence="8 9">
    <name type="scientific">Chloropicon primus</name>
    <dbReference type="NCBI Taxonomy" id="1764295"/>
    <lineage>
        <taxon>Eukaryota</taxon>
        <taxon>Viridiplantae</taxon>
        <taxon>Chlorophyta</taxon>
        <taxon>Chloropicophyceae</taxon>
        <taxon>Chloropicales</taxon>
        <taxon>Chloropicaceae</taxon>
        <taxon>Chloropicon</taxon>
    </lineage>
</organism>
<evidence type="ECO:0000256" key="1">
    <source>
        <dbReference type="ARBA" id="ARBA00022603"/>
    </source>
</evidence>
<dbReference type="InterPro" id="IPR010280">
    <property type="entry name" value="U5_MeTrfase_fam"/>
</dbReference>
<keyword evidence="3 5" id="KW-0949">S-adenosyl-L-methionine</keyword>
<dbReference type="AlphaFoldDB" id="A0A5B8MG52"/>
<reference evidence="8 9" key="1">
    <citation type="submission" date="2018-07" db="EMBL/GenBank/DDBJ databases">
        <title>The complete nuclear genome of the prasinophyte Chloropicon primus (CCMP1205).</title>
        <authorList>
            <person name="Pombert J.-F."/>
            <person name="Otis C."/>
            <person name="Turmel M."/>
            <person name="Lemieux C."/>
        </authorList>
    </citation>
    <scope>NUCLEOTIDE SEQUENCE [LARGE SCALE GENOMIC DNA]</scope>
    <source>
        <strain evidence="8 9">CCMP1205</strain>
    </source>
</reference>
<dbReference type="GO" id="GO:0032259">
    <property type="term" value="P:methylation"/>
    <property type="evidence" value="ECO:0007669"/>
    <property type="project" value="UniProtKB-KW"/>
</dbReference>
<keyword evidence="4" id="KW-0819">tRNA processing</keyword>
<dbReference type="STRING" id="1764295.A0A5B8MG52"/>
<feature type="binding site" evidence="5">
    <location>
        <position position="305"/>
    </location>
    <ligand>
        <name>S-adenosyl-L-methionine</name>
        <dbReference type="ChEBI" id="CHEBI:59789"/>
    </ligand>
</feature>
<feature type="binding site" evidence="5">
    <location>
        <position position="284"/>
    </location>
    <ligand>
        <name>S-adenosyl-L-methionine</name>
        <dbReference type="ChEBI" id="CHEBI:59789"/>
    </ligand>
</feature>
<dbReference type="InterPro" id="IPR011869">
    <property type="entry name" value="TrmA_MeTrfase"/>
</dbReference>
<feature type="compositionally biased region" description="Gly residues" evidence="7">
    <location>
        <begin position="22"/>
        <end position="31"/>
    </location>
</feature>
<feature type="active site" evidence="6">
    <location>
        <position position="387"/>
    </location>
</feature>
<dbReference type="PROSITE" id="PS01230">
    <property type="entry name" value="TRMA_1"/>
    <property type="match status" value="1"/>
</dbReference>
<name>A0A5B8MG52_9CHLO</name>
<dbReference type="GO" id="GO:0005829">
    <property type="term" value="C:cytosol"/>
    <property type="evidence" value="ECO:0007669"/>
    <property type="project" value="TreeGrafter"/>
</dbReference>
<dbReference type="Proteomes" id="UP000316726">
    <property type="component" value="Chromosome 2"/>
</dbReference>
<protein>
    <submittedName>
        <fullName evidence="8">tRNA/tmRNA (Uracil-C(5))-methyltransferase</fullName>
    </submittedName>
</protein>
<keyword evidence="9" id="KW-1185">Reference proteome</keyword>
<dbReference type="EMBL" id="CP031035">
    <property type="protein sequence ID" value="QDZ19389.1"/>
    <property type="molecule type" value="Genomic_DNA"/>
</dbReference>
<dbReference type="PANTHER" id="PTHR47790">
    <property type="entry name" value="TRNA/TMRNA (URACIL-C(5))-METHYLTRANSFERASE"/>
    <property type="match status" value="1"/>
</dbReference>
<dbReference type="Gene3D" id="2.40.50.1070">
    <property type="match status" value="1"/>
</dbReference>
<evidence type="ECO:0000256" key="5">
    <source>
        <dbReference type="PROSITE-ProRule" id="PRU01024"/>
    </source>
</evidence>
<accession>A0A5B8MG52</accession>
<evidence type="ECO:0000313" key="8">
    <source>
        <dbReference type="EMBL" id="QDZ19389.1"/>
    </source>
</evidence>
<evidence type="ECO:0000256" key="7">
    <source>
        <dbReference type="SAM" id="MobiDB-lite"/>
    </source>
</evidence>
<dbReference type="Gene3D" id="3.40.50.150">
    <property type="entry name" value="Vaccinia Virus protein VP39"/>
    <property type="match status" value="1"/>
</dbReference>
<dbReference type="InterPro" id="IPR030390">
    <property type="entry name" value="MeTrfase_TrmA_AS"/>
</dbReference>
<dbReference type="SUPFAM" id="SSF53335">
    <property type="entry name" value="S-adenosyl-L-methionine-dependent methyltransferases"/>
    <property type="match status" value="1"/>
</dbReference>
<feature type="active site" description="Nucleophile" evidence="5">
    <location>
        <position position="387"/>
    </location>
</feature>
<dbReference type="InterPro" id="IPR029063">
    <property type="entry name" value="SAM-dependent_MTases_sf"/>
</dbReference>
<dbReference type="PROSITE" id="PS51687">
    <property type="entry name" value="SAM_MT_RNA_M5U"/>
    <property type="match status" value="1"/>
</dbReference>
<feature type="region of interest" description="Disordered" evidence="7">
    <location>
        <begin position="1"/>
        <end position="45"/>
    </location>
</feature>
<evidence type="ECO:0000256" key="4">
    <source>
        <dbReference type="ARBA" id="ARBA00022694"/>
    </source>
</evidence>
<dbReference type="GO" id="GO:0000049">
    <property type="term" value="F:tRNA binding"/>
    <property type="evidence" value="ECO:0007669"/>
    <property type="project" value="TreeGrafter"/>
</dbReference>
<dbReference type="GO" id="GO:0019843">
    <property type="term" value="F:rRNA binding"/>
    <property type="evidence" value="ECO:0007669"/>
    <property type="project" value="TreeGrafter"/>
</dbReference>
<dbReference type="GO" id="GO:0008033">
    <property type="term" value="P:tRNA processing"/>
    <property type="evidence" value="ECO:0007669"/>
    <property type="project" value="UniProtKB-KW"/>
</dbReference>
<keyword evidence="2 5" id="KW-0808">Transferase</keyword>
<keyword evidence="1 5" id="KW-0489">Methyltransferase</keyword>
<evidence type="ECO:0000256" key="3">
    <source>
        <dbReference type="ARBA" id="ARBA00022691"/>
    </source>
</evidence>